<reference evidence="2" key="1">
    <citation type="submission" date="2022-10" db="EMBL/GenBank/DDBJ databases">
        <title>Tapping the CABI collections for fungal endophytes: first genome assemblies for Collariella, Neodidymelliopsis, Ascochyta clinopodiicola, Didymella pomorum, Didymosphaeria variabile, Neocosmospora piperis and Neocucurbitaria cava.</title>
        <authorList>
            <person name="Hill R."/>
        </authorList>
    </citation>
    <scope>NUCLEOTIDE SEQUENCE</scope>
    <source>
        <strain evidence="2">IMI 356815</strain>
    </source>
</reference>
<dbReference type="AlphaFoldDB" id="A0A9W8XJA4"/>
<proteinExistence type="predicted"/>
<organism evidence="2 3">
    <name type="scientific">Didymosphaeria variabile</name>
    <dbReference type="NCBI Taxonomy" id="1932322"/>
    <lineage>
        <taxon>Eukaryota</taxon>
        <taxon>Fungi</taxon>
        <taxon>Dikarya</taxon>
        <taxon>Ascomycota</taxon>
        <taxon>Pezizomycotina</taxon>
        <taxon>Dothideomycetes</taxon>
        <taxon>Pleosporomycetidae</taxon>
        <taxon>Pleosporales</taxon>
        <taxon>Massarineae</taxon>
        <taxon>Didymosphaeriaceae</taxon>
        <taxon>Didymosphaeria</taxon>
    </lineage>
</organism>
<evidence type="ECO:0000313" key="2">
    <source>
        <dbReference type="EMBL" id="KAJ4351246.1"/>
    </source>
</evidence>
<gene>
    <name evidence="2" type="ORF">N0V89_006585</name>
</gene>
<evidence type="ECO:0000259" key="1">
    <source>
        <dbReference type="PROSITE" id="PS50097"/>
    </source>
</evidence>
<dbReference type="InterPro" id="IPR011333">
    <property type="entry name" value="SKP1/BTB/POZ_sf"/>
</dbReference>
<dbReference type="SUPFAM" id="SSF54695">
    <property type="entry name" value="POZ domain"/>
    <property type="match status" value="1"/>
</dbReference>
<comment type="caution">
    <text evidence="2">The sequence shown here is derived from an EMBL/GenBank/DDBJ whole genome shotgun (WGS) entry which is preliminary data.</text>
</comment>
<dbReference type="PANTHER" id="PTHR47843">
    <property type="entry name" value="BTB DOMAIN-CONTAINING PROTEIN-RELATED"/>
    <property type="match status" value="1"/>
</dbReference>
<dbReference type="GeneID" id="80910115"/>
<accession>A0A9W8XJA4</accession>
<dbReference type="InterPro" id="IPR000210">
    <property type="entry name" value="BTB/POZ_dom"/>
</dbReference>
<dbReference type="Proteomes" id="UP001140513">
    <property type="component" value="Unassembled WGS sequence"/>
</dbReference>
<protein>
    <recommendedName>
        <fullName evidence="1">BTB domain-containing protein</fullName>
    </recommendedName>
</protein>
<feature type="domain" description="BTB" evidence="1">
    <location>
        <begin position="19"/>
        <end position="90"/>
    </location>
</feature>
<dbReference type="EMBL" id="JAPEUX010000005">
    <property type="protein sequence ID" value="KAJ4351246.1"/>
    <property type="molecule type" value="Genomic_DNA"/>
</dbReference>
<keyword evidence="3" id="KW-1185">Reference proteome</keyword>
<sequence>MATKPGSAGTSLFNNPTLSDVKIKQIYEGKVREYHAHKQILARGSKFFLNAFTGNFKEASGNVIEVHNDVPEHFEAALKFLYTQQYDSEAVAEQAFIQNAQRIRVPIGILVVADKYDIERLSGLIVDDVKIYLLTTTRLPVLVAAIKEYYPNCPNAGSPMGIALTTVLLGRPASTHTEEVKLLIGQYLAFGADMAIHLHECGRLRV</sequence>
<dbReference type="SMART" id="SM00225">
    <property type="entry name" value="BTB"/>
    <property type="match status" value="1"/>
</dbReference>
<name>A0A9W8XJA4_9PLEO</name>
<evidence type="ECO:0000313" key="3">
    <source>
        <dbReference type="Proteomes" id="UP001140513"/>
    </source>
</evidence>
<dbReference type="Gene3D" id="3.30.710.10">
    <property type="entry name" value="Potassium Channel Kv1.1, Chain A"/>
    <property type="match status" value="1"/>
</dbReference>
<dbReference type="OrthoDB" id="6359816at2759"/>
<dbReference type="PROSITE" id="PS50097">
    <property type="entry name" value="BTB"/>
    <property type="match status" value="1"/>
</dbReference>
<dbReference type="Pfam" id="PF00651">
    <property type="entry name" value="BTB"/>
    <property type="match status" value="1"/>
</dbReference>
<dbReference type="RefSeq" id="XP_056069602.1">
    <property type="nucleotide sequence ID" value="XM_056215355.1"/>
</dbReference>